<sequence length="383" mass="43916">MSILETISDKIQSTIHKRITFSDYMNLVLYDPHQGYYGSGKVNIGPKGDFFTSSSLGKDFGELLAEQFKEMADILGYSNNFTLIEVGAGHAILASDILTYLEKKYPKFYQNLDYIIIEESEALIKEQKNYLKHINKITWSSWEDISNNSVIGCIFSNELIDAFPVHQVIVQNNELKEVYISVKDNNIQEVIQELSTPKLLDYFQLINIDLTTQYYPENYRTEVNLKALDWLKTVSNKIKKGYLITIDYGYIASKYYHPQRYQGTLSCYYQHRYHCNPYVNLGYQDITAHVDFSAMEVQGNLLGLEILGLTQQELFLISLGLGERLADLSSNKYSLSDVLARRDSLHQLIDPRGLGRFKVLIQGKGLSKIDKNIILSGLKQNFI</sequence>
<dbReference type="InterPro" id="IPR038375">
    <property type="entry name" value="NDUFAF7_sf"/>
</dbReference>
<dbReference type="PATRIC" id="fig|1527444.3.peg.361"/>
<dbReference type="Gene3D" id="3.40.50.12710">
    <property type="match status" value="1"/>
</dbReference>
<dbReference type="SUPFAM" id="SSF53335">
    <property type="entry name" value="S-adenosyl-L-methionine-dependent methyltransferases"/>
    <property type="match status" value="1"/>
</dbReference>
<dbReference type="GO" id="GO:0032259">
    <property type="term" value="P:methylation"/>
    <property type="evidence" value="ECO:0007669"/>
    <property type="project" value="UniProtKB-KW"/>
</dbReference>
<dbReference type="PANTHER" id="PTHR12049:SF7">
    <property type="entry name" value="PROTEIN ARGININE METHYLTRANSFERASE NDUFAF7, MITOCHONDRIAL"/>
    <property type="match status" value="1"/>
</dbReference>
<dbReference type="EMBL" id="JPSP01000003">
    <property type="protein sequence ID" value="KFF41749.1"/>
    <property type="molecule type" value="Genomic_DNA"/>
</dbReference>
<dbReference type="Pfam" id="PF02636">
    <property type="entry name" value="Methyltransf_28"/>
    <property type="match status" value="1"/>
</dbReference>
<dbReference type="InterPro" id="IPR003788">
    <property type="entry name" value="NDUFAF7"/>
</dbReference>
<dbReference type="InterPro" id="IPR029063">
    <property type="entry name" value="SAM-dependent_MTases_sf"/>
</dbReference>
<dbReference type="PANTHER" id="PTHR12049">
    <property type="entry name" value="PROTEIN ARGININE METHYLTRANSFERASE NDUFAF7, MITOCHONDRIAL"/>
    <property type="match status" value="1"/>
</dbReference>
<evidence type="ECO:0000313" key="3">
    <source>
        <dbReference type="EMBL" id="KFF41749.1"/>
    </source>
</evidence>
<evidence type="ECO:0000256" key="1">
    <source>
        <dbReference type="ARBA" id="ARBA00022603"/>
    </source>
</evidence>
<proteinExistence type="predicted"/>
<organism evidence="3 4">
    <name type="scientific">Candidatus Atelocyanobacterium thalassa isolate SIO64986</name>
    <dbReference type="NCBI Taxonomy" id="1527444"/>
    <lineage>
        <taxon>Bacteria</taxon>
        <taxon>Bacillati</taxon>
        <taxon>Cyanobacteriota</taxon>
        <taxon>Cyanophyceae</taxon>
        <taxon>Oscillatoriophycideae</taxon>
        <taxon>Chroococcales</taxon>
        <taxon>Aphanothecaceae</taxon>
        <taxon>Candidatus Atelocyanobacterium</taxon>
        <taxon>Candidatus Atelocyanobacterium thalassae</taxon>
    </lineage>
</organism>
<evidence type="ECO:0000256" key="2">
    <source>
        <dbReference type="ARBA" id="ARBA00022679"/>
    </source>
</evidence>
<keyword evidence="1" id="KW-0489">Methyltransferase</keyword>
<gene>
    <name evidence="3" type="ORF">ucyna2_00378</name>
</gene>
<keyword evidence="2" id="KW-0808">Transferase</keyword>
<dbReference type="STRING" id="1527444.ucyna2_00378"/>
<reference evidence="3 4" key="1">
    <citation type="submission" date="2014-08" db="EMBL/GenBank/DDBJ databases">
        <title>Comparative genomics reveals surprising divergence of two closely related strains of uncultivated UCYN-A cyanobacteria.</title>
        <authorList>
            <person name="Bombar D."/>
            <person name="Heller P."/>
            <person name="Sanchez-Baracaldo P."/>
            <person name="Carter B.J."/>
            <person name="Zert J.P."/>
        </authorList>
    </citation>
    <scope>NUCLEOTIDE SEQUENCE [LARGE SCALE GENOMIC DNA]</scope>
</reference>
<comment type="caution">
    <text evidence="3">The sequence shown here is derived from an EMBL/GenBank/DDBJ whole genome shotgun (WGS) entry which is preliminary data.</text>
</comment>
<name>A0A086CHT5_9CHRO</name>
<dbReference type="AlphaFoldDB" id="A0A086CHT5"/>
<dbReference type="eggNOG" id="COG1565">
    <property type="taxonomic scope" value="Bacteria"/>
</dbReference>
<dbReference type="GO" id="GO:0035243">
    <property type="term" value="F:protein-arginine omega-N symmetric methyltransferase activity"/>
    <property type="evidence" value="ECO:0007669"/>
    <property type="project" value="TreeGrafter"/>
</dbReference>
<dbReference type="Proteomes" id="UP000028922">
    <property type="component" value="Unassembled WGS sequence"/>
</dbReference>
<evidence type="ECO:0000313" key="4">
    <source>
        <dbReference type="Proteomes" id="UP000028922"/>
    </source>
</evidence>
<protein>
    <recommendedName>
        <fullName evidence="5">SAM-dependent methyltransferase, MidA family</fullName>
    </recommendedName>
</protein>
<evidence type="ECO:0008006" key="5">
    <source>
        <dbReference type="Google" id="ProtNLM"/>
    </source>
</evidence>
<accession>A0A086CHT5</accession>